<dbReference type="RefSeq" id="XP_045962999.1">
    <property type="nucleotide sequence ID" value="XM_046099003.1"/>
</dbReference>
<gene>
    <name evidence="2" type="ORF">BKA67DRAFT_529060</name>
</gene>
<dbReference type="AlphaFoldDB" id="A0A9P8UVB2"/>
<keyword evidence="1" id="KW-0732">Signal</keyword>
<proteinExistence type="predicted"/>
<dbReference type="EMBL" id="JAGPXC010000001">
    <property type="protein sequence ID" value="KAH6658868.1"/>
    <property type="molecule type" value="Genomic_DNA"/>
</dbReference>
<feature type="signal peptide" evidence="1">
    <location>
        <begin position="1"/>
        <end position="16"/>
    </location>
</feature>
<feature type="chain" id="PRO_5040394422" evidence="1">
    <location>
        <begin position="17"/>
        <end position="153"/>
    </location>
</feature>
<accession>A0A9P8UVB2</accession>
<sequence length="153" mass="16379">MKLLGGAICMLSTAASMPSTFQSVGQRKRSCATANQVVVAINNYVIEVTQVNDVIDNNGLNETSNTFQEAVSSGLFFETDETIQLTSLSNICNPREEANGAAYSVAINTVQSATQQVLGAIIDNQKGVGAVQDSLDIIDQHICTTVYWGKAWD</sequence>
<reference evidence="2" key="1">
    <citation type="journal article" date="2021" name="Nat. Commun.">
        <title>Genetic determinants of endophytism in the Arabidopsis root mycobiome.</title>
        <authorList>
            <person name="Mesny F."/>
            <person name="Miyauchi S."/>
            <person name="Thiergart T."/>
            <person name="Pickel B."/>
            <person name="Atanasova L."/>
            <person name="Karlsson M."/>
            <person name="Huettel B."/>
            <person name="Barry K.W."/>
            <person name="Haridas S."/>
            <person name="Chen C."/>
            <person name="Bauer D."/>
            <person name="Andreopoulos W."/>
            <person name="Pangilinan J."/>
            <person name="LaButti K."/>
            <person name="Riley R."/>
            <person name="Lipzen A."/>
            <person name="Clum A."/>
            <person name="Drula E."/>
            <person name="Henrissat B."/>
            <person name="Kohler A."/>
            <person name="Grigoriev I.V."/>
            <person name="Martin F.M."/>
            <person name="Hacquard S."/>
        </authorList>
    </citation>
    <scope>NUCLEOTIDE SEQUENCE</scope>
    <source>
        <strain evidence="2">MPI-SDFR-AT-0073</strain>
    </source>
</reference>
<protein>
    <submittedName>
        <fullName evidence="2">Uncharacterized protein</fullName>
    </submittedName>
</protein>
<keyword evidence="3" id="KW-1185">Reference proteome</keyword>
<evidence type="ECO:0000313" key="3">
    <source>
        <dbReference type="Proteomes" id="UP000758603"/>
    </source>
</evidence>
<dbReference type="GeneID" id="70127895"/>
<name>A0A9P8UVB2_9PEZI</name>
<organism evidence="2 3">
    <name type="scientific">Truncatella angustata</name>
    <dbReference type="NCBI Taxonomy" id="152316"/>
    <lineage>
        <taxon>Eukaryota</taxon>
        <taxon>Fungi</taxon>
        <taxon>Dikarya</taxon>
        <taxon>Ascomycota</taxon>
        <taxon>Pezizomycotina</taxon>
        <taxon>Sordariomycetes</taxon>
        <taxon>Xylariomycetidae</taxon>
        <taxon>Amphisphaeriales</taxon>
        <taxon>Sporocadaceae</taxon>
        <taxon>Truncatella</taxon>
    </lineage>
</organism>
<evidence type="ECO:0000256" key="1">
    <source>
        <dbReference type="SAM" id="SignalP"/>
    </source>
</evidence>
<comment type="caution">
    <text evidence="2">The sequence shown here is derived from an EMBL/GenBank/DDBJ whole genome shotgun (WGS) entry which is preliminary data.</text>
</comment>
<dbReference type="Proteomes" id="UP000758603">
    <property type="component" value="Unassembled WGS sequence"/>
</dbReference>
<evidence type="ECO:0000313" key="2">
    <source>
        <dbReference type="EMBL" id="KAH6658868.1"/>
    </source>
</evidence>